<dbReference type="RefSeq" id="WP_068336913.1">
    <property type="nucleotide sequence ID" value="NZ_LVHF01000033.1"/>
</dbReference>
<evidence type="ECO:0000313" key="1">
    <source>
        <dbReference type="EMBL" id="OAN11651.1"/>
    </source>
</evidence>
<dbReference type="AlphaFoldDB" id="A0A178K2Z2"/>
<proteinExistence type="predicted"/>
<organism evidence="1 2">
    <name type="scientific">Photobacterium jeanii</name>
    <dbReference type="NCBI Taxonomy" id="858640"/>
    <lineage>
        <taxon>Bacteria</taxon>
        <taxon>Pseudomonadati</taxon>
        <taxon>Pseudomonadota</taxon>
        <taxon>Gammaproteobacteria</taxon>
        <taxon>Vibrionales</taxon>
        <taxon>Vibrionaceae</taxon>
        <taxon>Photobacterium</taxon>
    </lineage>
</organism>
<evidence type="ECO:0000313" key="2">
    <source>
        <dbReference type="Proteomes" id="UP000078503"/>
    </source>
</evidence>
<dbReference type="EMBL" id="LVHF01000033">
    <property type="protein sequence ID" value="OAN11651.1"/>
    <property type="molecule type" value="Genomic_DNA"/>
</dbReference>
<protein>
    <submittedName>
        <fullName evidence="1">Uncharacterized protein</fullName>
    </submittedName>
</protein>
<name>A0A178K2Z2_9GAMM</name>
<gene>
    <name evidence="1" type="ORF">A3K86_22305</name>
</gene>
<keyword evidence="2" id="KW-1185">Reference proteome</keyword>
<dbReference type="OrthoDB" id="5816663at2"/>
<comment type="caution">
    <text evidence="1">The sequence shown here is derived from an EMBL/GenBank/DDBJ whole genome shotgun (WGS) entry which is preliminary data.</text>
</comment>
<dbReference type="Proteomes" id="UP000078503">
    <property type="component" value="Unassembled WGS sequence"/>
</dbReference>
<sequence>MVTPLLFLTVSAFSTPLLENSSYHQQGNSCFLTINEERNQQDVVLLLTTSGTMPSNVTIFHQHAFSDNEQGHLTQSATSYNDWYANNDFFVQHKLYKKLEDMTIYATNLVTPEQDANTFIDTFKTRGNKTKIDIEGIADTFNFVADKHQADAFYQCTQAMQNEGTKGRKNKQRS</sequence>
<reference evidence="1 2" key="1">
    <citation type="submission" date="2016-03" db="EMBL/GenBank/DDBJ databases">
        <title>Photobacterium proteolyticum sp. nov. a protease producing bacterium isolated from ocean sediments of Laizhou Bay.</title>
        <authorList>
            <person name="Li Y."/>
        </authorList>
    </citation>
    <scope>NUCLEOTIDE SEQUENCE [LARGE SCALE GENOMIC DNA]</scope>
    <source>
        <strain evidence="1 2">R-40508</strain>
    </source>
</reference>
<accession>A0A178K2Z2</accession>